<dbReference type="SUPFAM" id="SSF56112">
    <property type="entry name" value="Protein kinase-like (PK-like)"/>
    <property type="match status" value="1"/>
</dbReference>
<keyword evidence="3" id="KW-1185">Reference proteome</keyword>
<accession>A0ABY5ZMU1</accession>
<dbReference type="Proteomes" id="UP001060414">
    <property type="component" value="Chromosome"/>
</dbReference>
<dbReference type="Pfam" id="PF01636">
    <property type="entry name" value="APH"/>
    <property type="match status" value="1"/>
</dbReference>
<dbReference type="Gene3D" id="3.90.1200.10">
    <property type="match status" value="1"/>
</dbReference>
<organism evidence="2 3">
    <name type="scientific">Geoalkalibacter halelectricus</name>
    <dbReference type="NCBI Taxonomy" id="2847045"/>
    <lineage>
        <taxon>Bacteria</taxon>
        <taxon>Pseudomonadati</taxon>
        <taxon>Thermodesulfobacteriota</taxon>
        <taxon>Desulfuromonadia</taxon>
        <taxon>Desulfuromonadales</taxon>
        <taxon>Geoalkalibacteraceae</taxon>
        <taxon>Geoalkalibacter</taxon>
    </lineage>
</organism>
<proteinExistence type="predicted"/>
<dbReference type="EMBL" id="CP092109">
    <property type="protein sequence ID" value="UWZ79267.1"/>
    <property type="molecule type" value="Genomic_DNA"/>
</dbReference>
<evidence type="ECO:0000313" key="2">
    <source>
        <dbReference type="EMBL" id="UWZ79267.1"/>
    </source>
</evidence>
<sequence length="436" mass="48001">MSGAEYKSEVCAIPWFSALYPKGELKGVNVVRSSCVDELGDASALLKEGLGLHVVFEEGGRVARALRLAKTIRNFSHAGLACQVVGLVGAVERPQLAAPLRRPILRYVGSVAFRGTDSPARAFLKRIIGFLPMSLVWQGPLVLVAASSLDTFDRFALLTGDRQIVFLFKPGVVAPWAVCKSGNFEALDVERRNHAWAVRLLGKRVPALLKEDVMGGLTMEALPERLLGNMVAQAWMNRREVFVREACRHFEFCREVYQSFVKGGSLERAEVGAGEIDGLIDGISQLLQDSPNAGQLTDALKALIGVSLPRMIQHCDFCVRNVLVVGGDRDRVLIDWEDMQARCWPLADFALLHLSLKGAYAAMFKTPLSGMEDHPAISRAIAETRAKLAGLLDLDERGMRQATLLSLAYLCRQNLMKQRQGTARNIFAELERMARG</sequence>
<dbReference type="InterPro" id="IPR011009">
    <property type="entry name" value="Kinase-like_dom_sf"/>
</dbReference>
<name>A0ABY5ZMU1_9BACT</name>
<reference evidence="2" key="1">
    <citation type="journal article" date="2022" name="Environ. Microbiol.">
        <title>Geoalkalibacter halelectricus SAP #1 sp. nov. possessing extracellular electron transfer and mineral#reducing capabilities from a haloalkaline environment.</title>
        <authorList>
            <person name="Yadav S."/>
            <person name="Singh R."/>
            <person name="Sundharam S.S."/>
            <person name="Chaudhary S."/>
            <person name="Krishnamurthi S."/>
            <person name="Patil S.A."/>
        </authorList>
    </citation>
    <scope>NUCLEOTIDE SEQUENCE</scope>
    <source>
        <strain evidence="2">SAP-1</strain>
    </source>
</reference>
<evidence type="ECO:0000259" key="1">
    <source>
        <dbReference type="Pfam" id="PF01636"/>
    </source>
</evidence>
<feature type="domain" description="Aminoglycoside phosphotransferase" evidence="1">
    <location>
        <begin position="295"/>
        <end position="353"/>
    </location>
</feature>
<gene>
    <name evidence="2" type="ORF">L9S41_16530</name>
</gene>
<evidence type="ECO:0000313" key="3">
    <source>
        <dbReference type="Proteomes" id="UP001060414"/>
    </source>
</evidence>
<dbReference type="InterPro" id="IPR002575">
    <property type="entry name" value="Aminoglycoside_PTrfase"/>
</dbReference>
<protein>
    <submittedName>
        <fullName evidence="2">Aminoglycoside phosphotransferase family protein</fullName>
    </submittedName>
</protein>
<dbReference type="RefSeq" id="WP_260747623.1">
    <property type="nucleotide sequence ID" value="NZ_CP092109.1"/>
</dbReference>